<feature type="non-terminal residue" evidence="2">
    <location>
        <position position="1"/>
    </location>
</feature>
<evidence type="ECO:0000256" key="1">
    <source>
        <dbReference type="SAM" id="MobiDB-lite"/>
    </source>
</evidence>
<evidence type="ECO:0000313" key="3">
    <source>
        <dbReference type="Proteomes" id="UP001279410"/>
    </source>
</evidence>
<feature type="compositionally biased region" description="Basic and acidic residues" evidence="1">
    <location>
        <begin position="278"/>
        <end position="290"/>
    </location>
</feature>
<feature type="compositionally biased region" description="Low complexity" evidence="1">
    <location>
        <begin position="174"/>
        <end position="202"/>
    </location>
</feature>
<accession>A0AAD3RJH6</accession>
<dbReference type="GO" id="GO:0001726">
    <property type="term" value="C:ruffle"/>
    <property type="evidence" value="ECO:0007669"/>
    <property type="project" value="TreeGrafter"/>
</dbReference>
<dbReference type="PANTHER" id="PTHR47008">
    <property type="entry name" value="PROTEIN CORDON-BLEU"/>
    <property type="match status" value="1"/>
</dbReference>
<dbReference type="GO" id="GO:0043025">
    <property type="term" value="C:neuronal cell body"/>
    <property type="evidence" value="ECO:0007669"/>
    <property type="project" value="TreeGrafter"/>
</dbReference>
<dbReference type="GO" id="GO:1990357">
    <property type="term" value="C:terminal web"/>
    <property type="evidence" value="ECO:0007669"/>
    <property type="project" value="TreeGrafter"/>
</dbReference>
<comment type="caution">
    <text evidence="2">The sequence shown here is derived from an EMBL/GenBank/DDBJ whole genome shotgun (WGS) entry which is preliminary data.</text>
</comment>
<dbReference type="InterPro" id="IPR039895">
    <property type="entry name" value="COBL-like"/>
</dbReference>
<dbReference type="GO" id="GO:0005884">
    <property type="term" value="C:actin filament"/>
    <property type="evidence" value="ECO:0007669"/>
    <property type="project" value="TreeGrafter"/>
</dbReference>
<dbReference type="PANTHER" id="PTHR47008:SF1">
    <property type="entry name" value="PROTEIN CORDON-BLEU"/>
    <property type="match status" value="1"/>
</dbReference>
<feature type="compositionally biased region" description="Low complexity" evidence="1">
    <location>
        <begin position="216"/>
        <end position="231"/>
    </location>
</feature>
<dbReference type="Proteomes" id="UP001279410">
    <property type="component" value="Unassembled WGS sequence"/>
</dbReference>
<dbReference type="AlphaFoldDB" id="A0AAD3RJH6"/>
<protein>
    <submittedName>
        <fullName evidence="2">Protein cordon-bleu isoform X1</fullName>
    </submittedName>
</protein>
<dbReference type="GO" id="GO:0030041">
    <property type="term" value="P:actin filament polymerization"/>
    <property type="evidence" value="ECO:0007669"/>
    <property type="project" value="TreeGrafter"/>
</dbReference>
<dbReference type="GO" id="GO:0003785">
    <property type="term" value="F:actin monomer binding"/>
    <property type="evidence" value="ECO:0007669"/>
    <property type="project" value="InterPro"/>
</dbReference>
<dbReference type="GO" id="GO:0005886">
    <property type="term" value="C:plasma membrane"/>
    <property type="evidence" value="ECO:0007669"/>
    <property type="project" value="TreeGrafter"/>
</dbReference>
<dbReference type="GO" id="GO:0051639">
    <property type="term" value="P:actin filament network formation"/>
    <property type="evidence" value="ECO:0007669"/>
    <property type="project" value="TreeGrafter"/>
</dbReference>
<feature type="compositionally biased region" description="Polar residues" evidence="1">
    <location>
        <begin position="1"/>
        <end position="13"/>
    </location>
</feature>
<feature type="compositionally biased region" description="Low complexity" evidence="1">
    <location>
        <begin position="263"/>
        <end position="274"/>
    </location>
</feature>
<evidence type="ECO:0000313" key="2">
    <source>
        <dbReference type="EMBL" id="GLD71478.1"/>
    </source>
</evidence>
<dbReference type="GO" id="GO:0044294">
    <property type="term" value="C:dendritic growth cone"/>
    <property type="evidence" value="ECO:0007669"/>
    <property type="project" value="TreeGrafter"/>
</dbReference>
<feature type="region of interest" description="Disordered" evidence="1">
    <location>
        <begin position="173"/>
        <end position="231"/>
    </location>
</feature>
<keyword evidence="3" id="KW-1185">Reference proteome</keyword>
<gene>
    <name evidence="2" type="ORF">AKAME5_002280000</name>
</gene>
<dbReference type="EMBL" id="BRZM01000613">
    <property type="protein sequence ID" value="GLD71478.1"/>
    <property type="molecule type" value="Genomic_DNA"/>
</dbReference>
<reference evidence="2" key="1">
    <citation type="submission" date="2022-08" db="EMBL/GenBank/DDBJ databases">
        <title>Genome sequencing of akame (Lates japonicus).</title>
        <authorList>
            <person name="Hashiguchi Y."/>
            <person name="Takahashi H."/>
        </authorList>
    </citation>
    <scope>NUCLEOTIDE SEQUENCE</scope>
    <source>
        <strain evidence="2">Kochi</strain>
    </source>
</reference>
<sequence>MGSPQRGLSSSKKVTGGESGASDQHLKVPERGLSTVSGVPSVEDRPSTLGQSQSVMTLPRMSPKADTKKRRAPAPPEAPTPVMGHPSFEVCQMGLGSESQQRKRKAPAPPPTPASITPGSDDTSASAAPTPDSHATETPTPAFRSKVAQSVPVSSTIVVMQTVKPAPLKTAVQPAIPATSSPTPSSSTTDSLAVQDSSSELSHSLDDSDADLDQAGSQCSSLSSSTVSGSVLVQPAPKSFSSRMEESQKSSSLAAKLNQEVISASSSRSETESALNLKLDEVENNRHSAM</sequence>
<dbReference type="GO" id="GO:0048471">
    <property type="term" value="C:perinuclear region of cytoplasm"/>
    <property type="evidence" value="ECO:0007669"/>
    <property type="project" value="TreeGrafter"/>
</dbReference>
<organism evidence="2 3">
    <name type="scientific">Lates japonicus</name>
    <name type="common">Japanese lates</name>
    <dbReference type="NCBI Taxonomy" id="270547"/>
    <lineage>
        <taxon>Eukaryota</taxon>
        <taxon>Metazoa</taxon>
        <taxon>Chordata</taxon>
        <taxon>Craniata</taxon>
        <taxon>Vertebrata</taxon>
        <taxon>Euteleostomi</taxon>
        <taxon>Actinopterygii</taxon>
        <taxon>Neopterygii</taxon>
        <taxon>Teleostei</taxon>
        <taxon>Neoteleostei</taxon>
        <taxon>Acanthomorphata</taxon>
        <taxon>Carangaria</taxon>
        <taxon>Carangaria incertae sedis</taxon>
        <taxon>Centropomidae</taxon>
        <taxon>Lates</taxon>
    </lineage>
</organism>
<feature type="compositionally biased region" description="Polar residues" evidence="1">
    <location>
        <begin position="115"/>
        <end position="127"/>
    </location>
</feature>
<name>A0AAD3RJH6_LATJO</name>
<feature type="region of interest" description="Disordered" evidence="1">
    <location>
        <begin position="1"/>
        <end position="151"/>
    </location>
</feature>
<feature type="region of interest" description="Disordered" evidence="1">
    <location>
        <begin position="260"/>
        <end position="290"/>
    </location>
</feature>
<dbReference type="GO" id="GO:0044295">
    <property type="term" value="C:axonal growth cone"/>
    <property type="evidence" value="ECO:0007669"/>
    <property type="project" value="TreeGrafter"/>
</dbReference>
<proteinExistence type="predicted"/>